<reference evidence="1" key="1">
    <citation type="journal article" date="2019" name="bioRxiv">
        <title>The Genome of the Zebra Mussel, Dreissena polymorpha: A Resource for Invasive Species Research.</title>
        <authorList>
            <person name="McCartney M.A."/>
            <person name="Auch B."/>
            <person name="Kono T."/>
            <person name="Mallez S."/>
            <person name="Zhang Y."/>
            <person name="Obille A."/>
            <person name="Becker A."/>
            <person name="Abrahante J.E."/>
            <person name="Garbe J."/>
            <person name="Badalamenti J.P."/>
            <person name="Herman A."/>
            <person name="Mangelson H."/>
            <person name="Liachko I."/>
            <person name="Sullivan S."/>
            <person name="Sone E.D."/>
            <person name="Koren S."/>
            <person name="Silverstein K.A.T."/>
            <person name="Beckman K.B."/>
            <person name="Gohl D.M."/>
        </authorList>
    </citation>
    <scope>NUCLEOTIDE SEQUENCE</scope>
    <source>
        <strain evidence="1">Duluth1</strain>
        <tissue evidence="1">Whole animal</tissue>
    </source>
</reference>
<reference evidence="1" key="2">
    <citation type="submission" date="2020-11" db="EMBL/GenBank/DDBJ databases">
        <authorList>
            <person name="McCartney M.A."/>
            <person name="Auch B."/>
            <person name="Kono T."/>
            <person name="Mallez S."/>
            <person name="Becker A."/>
            <person name="Gohl D.M."/>
            <person name="Silverstein K.A.T."/>
            <person name="Koren S."/>
            <person name="Bechman K.B."/>
            <person name="Herman A."/>
            <person name="Abrahante J.E."/>
            <person name="Garbe J."/>
        </authorList>
    </citation>
    <scope>NUCLEOTIDE SEQUENCE</scope>
    <source>
        <strain evidence="1">Duluth1</strain>
        <tissue evidence="1">Whole animal</tissue>
    </source>
</reference>
<comment type="caution">
    <text evidence="1">The sequence shown here is derived from an EMBL/GenBank/DDBJ whole genome shotgun (WGS) entry which is preliminary data.</text>
</comment>
<protein>
    <submittedName>
        <fullName evidence="1">Uncharacterized protein</fullName>
    </submittedName>
</protein>
<dbReference type="AlphaFoldDB" id="A0A9D4FVT4"/>
<gene>
    <name evidence="1" type="ORF">DPMN_134240</name>
</gene>
<proteinExistence type="predicted"/>
<organism evidence="1 2">
    <name type="scientific">Dreissena polymorpha</name>
    <name type="common">Zebra mussel</name>
    <name type="synonym">Mytilus polymorpha</name>
    <dbReference type="NCBI Taxonomy" id="45954"/>
    <lineage>
        <taxon>Eukaryota</taxon>
        <taxon>Metazoa</taxon>
        <taxon>Spiralia</taxon>
        <taxon>Lophotrochozoa</taxon>
        <taxon>Mollusca</taxon>
        <taxon>Bivalvia</taxon>
        <taxon>Autobranchia</taxon>
        <taxon>Heteroconchia</taxon>
        <taxon>Euheterodonta</taxon>
        <taxon>Imparidentia</taxon>
        <taxon>Neoheterodontei</taxon>
        <taxon>Myida</taxon>
        <taxon>Dreissenoidea</taxon>
        <taxon>Dreissenidae</taxon>
        <taxon>Dreissena</taxon>
    </lineage>
</organism>
<dbReference type="Proteomes" id="UP000828390">
    <property type="component" value="Unassembled WGS sequence"/>
</dbReference>
<name>A0A9D4FVT4_DREPO</name>
<evidence type="ECO:0000313" key="2">
    <source>
        <dbReference type="Proteomes" id="UP000828390"/>
    </source>
</evidence>
<sequence>MIDLILYKPRMEPLTGVTGVIFYKLMRHSRKHQILISSLWLMRKVLSKMQIILKCKRTCQKVIQTHSQALKPATSLHYTLWSTGQAESDNGLVKT</sequence>
<accession>A0A9D4FVT4</accession>
<keyword evidence="2" id="KW-1185">Reference proteome</keyword>
<evidence type="ECO:0000313" key="1">
    <source>
        <dbReference type="EMBL" id="KAH3805930.1"/>
    </source>
</evidence>
<dbReference type="EMBL" id="JAIWYP010000006">
    <property type="protein sequence ID" value="KAH3805930.1"/>
    <property type="molecule type" value="Genomic_DNA"/>
</dbReference>